<feature type="compositionally biased region" description="Basic and acidic residues" evidence="1">
    <location>
        <begin position="29"/>
        <end position="39"/>
    </location>
</feature>
<accession>A0AAW3BDM0</accession>
<protein>
    <submittedName>
        <fullName evidence="2">Uncharacterized protein</fullName>
    </submittedName>
</protein>
<dbReference type="EMBL" id="JBAMZN010000034">
    <property type="protein sequence ID" value="KAL0519616.1"/>
    <property type="molecule type" value="Genomic_DNA"/>
</dbReference>
<feature type="region of interest" description="Disordered" evidence="1">
    <location>
        <begin position="29"/>
        <end position="56"/>
    </location>
</feature>
<gene>
    <name evidence="2" type="ORF">Q4I28_006783</name>
</gene>
<dbReference type="AlphaFoldDB" id="A0AAW3BDM0"/>
<name>A0AAW3BDM0_9TRYP</name>
<keyword evidence="3" id="KW-1185">Reference proteome</keyword>
<evidence type="ECO:0000313" key="2">
    <source>
        <dbReference type="EMBL" id="KAL0519616.1"/>
    </source>
</evidence>
<dbReference type="Proteomes" id="UP001501274">
    <property type="component" value="Unassembled WGS sequence"/>
</dbReference>
<evidence type="ECO:0000256" key="1">
    <source>
        <dbReference type="SAM" id="MobiDB-lite"/>
    </source>
</evidence>
<organism evidence="2 3">
    <name type="scientific">Leishmania naiffi</name>
    <dbReference type="NCBI Taxonomy" id="5678"/>
    <lineage>
        <taxon>Eukaryota</taxon>
        <taxon>Discoba</taxon>
        <taxon>Euglenozoa</taxon>
        <taxon>Kinetoplastea</taxon>
        <taxon>Metakinetoplastina</taxon>
        <taxon>Trypanosomatida</taxon>
        <taxon>Trypanosomatidae</taxon>
        <taxon>Leishmaniinae</taxon>
        <taxon>Leishmania</taxon>
        <taxon>Leishmania naiffi species complex</taxon>
    </lineage>
</organism>
<evidence type="ECO:0000313" key="3">
    <source>
        <dbReference type="Proteomes" id="UP001501274"/>
    </source>
</evidence>
<sequence>MLCTRNTRLQAQFDELNAQEELTAQLDREQTRHPQELEHALASPSTLSPGTSRAFGDQAQLPDAMLDSALRKLYVRIMERRGLLQHLRDVSADRLRFLQALFTKCLLFMAAEPEGNGISHSSSSAPDSMVVITDKSELPT</sequence>
<proteinExistence type="predicted"/>
<comment type="caution">
    <text evidence="2">The sequence shown here is derived from an EMBL/GenBank/DDBJ whole genome shotgun (WGS) entry which is preliminary data.</text>
</comment>
<reference evidence="2 3" key="1">
    <citation type="submission" date="2024-02" db="EMBL/GenBank/DDBJ databases">
        <title>FIRST GENOME SEQUENCES OF Leishmania (Viannia) shawi, Leishmania (Viannia) lindenbergi AND Leishmania (Viannia) utingensis.</title>
        <authorList>
            <person name="Resadore F."/>
            <person name="Custodio M.G.F."/>
            <person name="Boite M.C."/>
            <person name="Cupolillo E."/>
            <person name="Ferreira G.E.M."/>
        </authorList>
    </citation>
    <scope>NUCLEOTIDE SEQUENCE [LARGE SCALE GENOMIC DNA]</scope>
    <source>
        <strain evidence="2 3">MDAS/BR/1979/M5533</strain>
    </source>
</reference>